<feature type="non-terminal residue" evidence="4">
    <location>
        <position position="80"/>
    </location>
</feature>
<dbReference type="PANTHER" id="PTHR22604:SF105">
    <property type="entry name" value="TRANS-1,2-DIHYDROBENZENE-1,2-DIOL DEHYDROGENASE"/>
    <property type="match status" value="1"/>
</dbReference>
<feature type="non-terminal residue" evidence="4">
    <location>
        <position position="1"/>
    </location>
</feature>
<dbReference type="Pfam" id="PF01408">
    <property type="entry name" value="GFO_IDH_MocA"/>
    <property type="match status" value="1"/>
</dbReference>
<dbReference type="EMBL" id="JAJCNI010000191">
    <property type="protein sequence ID" value="MCB6520505.1"/>
    <property type="molecule type" value="Genomic_DNA"/>
</dbReference>
<dbReference type="RefSeq" id="WP_227170087.1">
    <property type="nucleotide sequence ID" value="NZ_JAJCNI010000191.1"/>
</dbReference>
<dbReference type="PANTHER" id="PTHR22604">
    <property type="entry name" value="OXIDOREDUCTASES"/>
    <property type="match status" value="1"/>
</dbReference>
<keyword evidence="2" id="KW-0560">Oxidoreductase</keyword>
<evidence type="ECO:0000313" key="5">
    <source>
        <dbReference type="Proteomes" id="UP001198806"/>
    </source>
</evidence>
<protein>
    <submittedName>
        <fullName evidence="4">Gfo/Idh/MocA family oxidoreductase</fullName>
    </submittedName>
</protein>
<sequence>EQYDLPKAYGSYEELLADKDISIIYIAVPNRQHHQHIMQALEAGKHVLCEKAITMNLSELQSAIELSERKELVLAEAMTI</sequence>
<dbReference type="GO" id="GO:0016491">
    <property type="term" value="F:oxidoreductase activity"/>
    <property type="evidence" value="ECO:0007669"/>
    <property type="project" value="UniProtKB-KW"/>
</dbReference>
<dbReference type="InterPro" id="IPR050984">
    <property type="entry name" value="Gfo/Idh/MocA_domain"/>
</dbReference>
<evidence type="ECO:0000256" key="2">
    <source>
        <dbReference type="ARBA" id="ARBA00023002"/>
    </source>
</evidence>
<evidence type="ECO:0000313" key="4">
    <source>
        <dbReference type="EMBL" id="MCB6520505.1"/>
    </source>
</evidence>
<comment type="similarity">
    <text evidence="1">Belongs to the Gfo/Idh/MocA family.</text>
</comment>
<dbReference type="InterPro" id="IPR036291">
    <property type="entry name" value="NAD(P)-bd_dom_sf"/>
</dbReference>
<gene>
    <name evidence="4" type="ORF">LI194_22275</name>
</gene>
<evidence type="ECO:0000259" key="3">
    <source>
        <dbReference type="Pfam" id="PF01408"/>
    </source>
</evidence>
<feature type="domain" description="Gfo/Idh/MocA-like oxidoreductase N-terminal" evidence="3">
    <location>
        <begin position="2"/>
        <end position="75"/>
    </location>
</feature>
<dbReference type="Gene3D" id="3.40.50.720">
    <property type="entry name" value="NAD(P)-binding Rossmann-like Domain"/>
    <property type="match status" value="1"/>
</dbReference>
<proteinExistence type="inferred from homology"/>
<organism evidence="4 5">
    <name type="scientific">Parabacteroides distasonis</name>
    <dbReference type="NCBI Taxonomy" id="823"/>
    <lineage>
        <taxon>Bacteria</taxon>
        <taxon>Pseudomonadati</taxon>
        <taxon>Bacteroidota</taxon>
        <taxon>Bacteroidia</taxon>
        <taxon>Bacteroidales</taxon>
        <taxon>Tannerellaceae</taxon>
        <taxon>Parabacteroides</taxon>
    </lineage>
</organism>
<comment type="caution">
    <text evidence="4">The sequence shown here is derived from an EMBL/GenBank/DDBJ whole genome shotgun (WGS) entry which is preliminary data.</text>
</comment>
<evidence type="ECO:0000256" key="1">
    <source>
        <dbReference type="ARBA" id="ARBA00010928"/>
    </source>
</evidence>
<name>A0AAP2QBM0_PARDI</name>
<dbReference type="InterPro" id="IPR000683">
    <property type="entry name" value="Gfo/Idh/MocA-like_OxRdtase_N"/>
</dbReference>
<dbReference type="AlphaFoldDB" id="A0AAP2QBM0"/>
<reference evidence="4" key="1">
    <citation type="submission" date="2021-10" db="EMBL/GenBank/DDBJ databases">
        <title>Collection of gut derived symbiotic bacterial strains cultured from healthy donors.</title>
        <authorList>
            <person name="Lin H."/>
            <person name="Littmann E."/>
            <person name="Kohout C."/>
            <person name="Pamer E.G."/>
        </authorList>
    </citation>
    <scope>NUCLEOTIDE SEQUENCE</scope>
    <source>
        <strain evidence="4">DFI.2.94</strain>
    </source>
</reference>
<accession>A0AAP2QBM0</accession>
<dbReference type="SUPFAM" id="SSF51735">
    <property type="entry name" value="NAD(P)-binding Rossmann-fold domains"/>
    <property type="match status" value="1"/>
</dbReference>
<dbReference type="Proteomes" id="UP001198806">
    <property type="component" value="Unassembled WGS sequence"/>
</dbReference>
<dbReference type="GO" id="GO:0000166">
    <property type="term" value="F:nucleotide binding"/>
    <property type="evidence" value="ECO:0007669"/>
    <property type="project" value="InterPro"/>
</dbReference>